<dbReference type="Gene3D" id="1.10.510.10">
    <property type="entry name" value="Transferase(Phosphotransferase) domain 1"/>
    <property type="match status" value="1"/>
</dbReference>
<dbReference type="GO" id="GO:0005524">
    <property type="term" value="F:ATP binding"/>
    <property type="evidence" value="ECO:0007669"/>
    <property type="project" value="UniProtKB-KW"/>
</dbReference>
<evidence type="ECO:0000256" key="7">
    <source>
        <dbReference type="ARBA" id="ARBA00047899"/>
    </source>
</evidence>
<feature type="compositionally biased region" description="Polar residues" evidence="9">
    <location>
        <begin position="385"/>
        <end position="394"/>
    </location>
</feature>
<evidence type="ECO:0000256" key="3">
    <source>
        <dbReference type="ARBA" id="ARBA00022679"/>
    </source>
</evidence>
<evidence type="ECO:0000256" key="1">
    <source>
        <dbReference type="ARBA" id="ARBA00012513"/>
    </source>
</evidence>
<dbReference type="PROSITE" id="PS00108">
    <property type="entry name" value="PROTEIN_KINASE_ST"/>
    <property type="match status" value="1"/>
</dbReference>
<dbReference type="EMBL" id="BRXY01000170">
    <property type="protein sequence ID" value="GMH73611.1"/>
    <property type="molecule type" value="Genomic_DNA"/>
</dbReference>
<comment type="catalytic activity">
    <reaction evidence="8">
        <text>L-seryl-[protein] + ATP = O-phospho-L-seryl-[protein] + ADP + H(+)</text>
        <dbReference type="Rhea" id="RHEA:17989"/>
        <dbReference type="Rhea" id="RHEA-COMP:9863"/>
        <dbReference type="Rhea" id="RHEA-COMP:11604"/>
        <dbReference type="ChEBI" id="CHEBI:15378"/>
        <dbReference type="ChEBI" id="CHEBI:29999"/>
        <dbReference type="ChEBI" id="CHEBI:30616"/>
        <dbReference type="ChEBI" id="CHEBI:83421"/>
        <dbReference type="ChEBI" id="CHEBI:456216"/>
        <dbReference type="EC" id="2.7.11.1"/>
    </reaction>
</comment>
<feature type="compositionally biased region" description="Polar residues" evidence="9">
    <location>
        <begin position="514"/>
        <end position="533"/>
    </location>
</feature>
<feature type="region of interest" description="Disordered" evidence="9">
    <location>
        <begin position="678"/>
        <end position="710"/>
    </location>
</feature>
<keyword evidence="3" id="KW-0808">Transferase</keyword>
<evidence type="ECO:0000256" key="8">
    <source>
        <dbReference type="ARBA" id="ARBA00048679"/>
    </source>
</evidence>
<evidence type="ECO:0000313" key="11">
    <source>
        <dbReference type="EMBL" id="GMH73611.1"/>
    </source>
</evidence>
<evidence type="ECO:0000256" key="4">
    <source>
        <dbReference type="ARBA" id="ARBA00022741"/>
    </source>
</evidence>
<feature type="compositionally biased region" description="Low complexity" evidence="9">
    <location>
        <begin position="367"/>
        <end position="376"/>
    </location>
</feature>
<keyword evidence="4" id="KW-0547">Nucleotide-binding</keyword>
<comment type="caution">
    <text evidence="11">The sequence shown here is derived from an EMBL/GenBank/DDBJ whole genome shotgun (WGS) entry which is preliminary data.</text>
</comment>
<feature type="domain" description="Protein kinase" evidence="10">
    <location>
        <begin position="21"/>
        <end position="311"/>
    </location>
</feature>
<dbReference type="PANTHER" id="PTHR22967">
    <property type="entry name" value="SERINE/THREONINE PROTEIN KINASE"/>
    <property type="match status" value="1"/>
</dbReference>
<keyword evidence="12" id="KW-1185">Reference proteome</keyword>
<dbReference type="GO" id="GO:0004674">
    <property type="term" value="F:protein serine/threonine kinase activity"/>
    <property type="evidence" value="ECO:0007669"/>
    <property type="project" value="UniProtKB-KW"/>
</dbReference>
<dbReference type="PROSITE" id="PS50011">
    <property type="entry name" value="PROTEIN_KINASE_DOM"/>
    <property type="match status" value="1"/>
</dbReference>
<evidence type="ECO:0000256" key="9">
    <source>
        <dbReference type="SAM" id="MobiDB-lite"/>
    </source>
</evidence>
<keyword evidence="6" id="KW-0067">ATP-binding</keyword>
<feature type="compositionally biased region" description="Low complexity" evidence="9">
    <location>
        <begin position="430"/>
        <end position="442"/>
    </location>
</feature>
<dbReference type="Pfam" id="PF00069">
    <property type="entry name" value="Pkinase"/>
    <property type="match status" value="1"/>
</dbReference>
<comment type="catalytic activity">
    <reaction evidence="7">
        <text>L-threonyl-[protein] + ATP = O-phospho-L-threonyl-[protein] + ADP + H(+)</text>
        <dbReference type="Rhea" id="RHEA:46608"/>
        <dbReference type="Rhea" id="RHEA-COMP:11060"/>
        <dbReference type="Rhea" id="RHEA-COMP:11605"/>
        <dbReference type="ChEBI" id="CHEBI:15378"/>
        <dbReference type="ChEBI" id="CHEBI:30013"/>
        <dbReference type="ChEBI" id="CHEBI:30616"/>
        <dbReference type="ChEBI" id="CHEBI:61977"/>
        <dbReference type="ChEBI" id="CHEBI:456216"/>
        <dbReference type="EC" id="2.7.11.1"/>
    </reaction>
</comment>
<keyword evidence="2" id="KW-0723">Serine/threonine-protein kinase</keyword>
<dbReference type="InterPro" id="IPR000719">
    <property type="entry name" value="Prot_kinase_dom"/>
</dbReference>
<organism evidence="11 12">
    <name type="scientific">Triparma strigata</name>
    <dbReference type="NCBI Taxonomy" id="1606541"/>
    <lineage>
        <taxon>Eukaryota</taxon>
        <taxon>Sar</taxon>
        <taxon>Stramenopiles</taxon>
        <taxon>Ochrophyta</taxon>
        <taxon>Bolidophyceae</taxon>
        <taxon>Parmales</taxon>
        <taxon>Triparmaceae</taxon>
        <taxon>Triparma</taxon>
    </lineage>
</organism>
<dbReference type="EC" id="2.7.11.1" evidence="1"/>
<dbReference type="PANTHER" id="PTHR22967:SF57">
    <property type="entry name" value="AUXILIN, ISOFORM A-RELATED"/>
    <property type="match status" value="1"/>
</dbReference>
<keyword evidence="5" id="KW-0418">Kinase</keyword>
<feature type="compositionally biased region" description="Polar residues" evidence="9">
    <location>
        <begin position="331"/>
        <end position="341"/>
    </location>
</feature>
<sequence length="730" mass="77145">MSGSVTLSNLSGEIAINRRTLTVVRKVGEGGFSFVYLVKEAQGDNATNHMSSYDTGGQVYCLKATSVQTEEQKQVSETETKILREASGHPNIVTMVDVQMRPSGRSRMDHLILMEFCSQGHAFDVVKTMKQRGERWNVPSLLRSFGQICSAVSFLHERDITHRDLKLENFLIQNNVYKLCDFGSCIWGEVSIKNALERTKAEEVIGKTTTQMYRAPEMVDLYMRPNLTSKTDIWALGCCLYTMLFFKNTFEEGSNLAILSAKYDIPSNHPYGLLPELLKRMLEVDGDARLDIKEVIQSLINLMENKPLPALTRQPKPAMGGAEHGAREGSFNVSGQGVGRTTNHDILANKEAKQLSGAAARRRQKKGAAPAAFGAPTQPPAAPPVNQSNQQQLFGSVGGGDPWGSAPTPPSNAAGGFDDVFGGGGGDGFGSSDFRSSDNNFGTSDYFGSSDFGAPTPAPASAPIDDFFGGDSAPAPAPAPAPIDDFFSGDSAPPSSDPFGSNDQGSASDPFGSNDPNPSSDPFGSNNSNSNGQDPFGASSDPFGTAPAPAPAPPPAVSSDPFGADPFSSAPAPPLEQTSSAGGMFGSQGGISFGNGTPQPSQSFGSDNFSDPSPMASPPPVASDPFGSSTPVQPMRLAPMQPAPTGGMMNNGMYMMQQHPMGMGMQQQPMGGVGAMPPNNVYGGSPQDISTAFGGMGATPKQMQTPPNSNARYQQYQKQQNLFNSVGGKF</sequence>
<feature type="region of interest" description="Disordered" evidence="9">
    <location>
        <begin position="310"/>
        <end position="646"/>
    </location>
</feature>
<accession>A0A9W7AIR8</accession>
<proteinExistence type="predicted"/>
<evidence type="ECO:0000259" key="10">
    <source>
        <dbReference type="PROSITE" id="PS50011"/>
    </source>
</evidence>
<gene>
    <name evidence="11" type="ORF">TrST_g7175</name>
</gene>
<protein>
    <recommendedName>
        <fullName evidence="1">non-specific serine/threonine protein kinase</fullName>
        <ecNumber evidence="1">2.7.11.1</ecNumber>
    </recommendedName>
</protein>
<feature type="compositionally biased region" description="Polar residues" evidence="9">
    <location>
        <begin position="594"/>
        <end position="609"/>
    </location>
</feature>
<feature type="compositionally biased region" description="Polar residues" evidence="9">
    <location>
        <begin position="701"/>
        <end position="710"/>
    </location>
</feature>
<dbReference type="GO" id="GO:0005737">
    <property type="term" value="C:cytoplasm"/>
    <property type="evidence" value="ECO:0007669"/>
    <property type="project" value="TreeGrafter"/>
</dbReference>
<dbReference type="SMART" id="SM00220">
    <property type="entry name" value="S_TKc"/>
    <property type="match status" value="1"/>
</dbReference>
<feature type="compositionally biased region" description="Gly residues" evidence="9">
    <location>
        <begin position="583"/>
        <end position="593"/>
    </location>
</feature>
<evidence type="ECO:0000256" key="6">
    <source>
        <dbReference type="ARBA" id="ARBA00022840"/>
    </source>
</evidence>
<evidence type="ECO:0000313" key="12">
    <source>
        <dbReference type="Proteomes" id="UP001165085"/>
    </source>
</evidence>
<evidence type="ECO:0000256" key="2">
    <source>
        <dbReference type="ARBA" id="ARBA00022527"/>
    </source>
</evidence>
<dbReference type="SUPFAM" id="SSF56112">
    <property type="entry name" value="Protein kinase-like (PK-like)"/>
    <property type="match status" value="1"/>
</dbReference>
<dbReference type="OrthoDB" id="2018507at2759"/>
<dbReference type="AlphaFoldDB" id="A0A9W7AIR8"/>
<feature type="compositionally biased region" description="Polar residues" evidence="9">
    <location>
        <begin position="498"/>
        <end position="507"/>
    </location>
</feature>
<evidence type="ECO:0000256" key="5">
    <source>
        <dbReference type="ARBA" id="ARBA00022777"/>
    </source>
</evidence>
<dbReference type="InterPro" id="IPR011009">
    <property type="entry name" value="Kinase-like_dom_sf"/>
</dbReference>
<name>A0A9W7AIR8_9STRA</name>
<dbReference type="Proteomes" id="UP001165085">
    <property type="component" value="Unassembled WGS sequence"/>
</dbReference>
<reference evidence="12" key="1">
    <citation type="journal article" date="2023" name="Commun. Biol.">
        <title>Genome analysis of Parmales, the sister group of diatoms, reveals the evolutionary specialization of diatoms from phago-mixotrophs to photoautotrophs.</title>
        <authorList>
            <person name="Ban H."/>
            <person name="Sato S."/>
            <person name="Yoshikawa S."/>
            <person name="Yamada K."/>
            <person name="Nakamura Y."/>
            <person name="Ichinomiya M."/>
            <person name="Sato N."/>
            <person name="Blanc-Mathieu R."/>
            <person name="Endo H."/>
            <person name="Kuwata A."/>
            <person name="Ogata H."/>
        </authorList>
    </citation>
    <scope>NUCLEOTIDE SEQUENCE [LARGE SCALE GENOMIC DNA]</scope>
    <source>
        <strain evidence="12">NIES 3701</strain>
    </source>
</reference>
<dbReference type="InterPro" id="IPR008271">
    <property type="entry name" value="Ser/Thr_kinase_AS"/>
</dbReference>